<dbReference type="Gene3D" id="1.10.150.20">
    <property type="entry name" value="5' to 3' exonuclease, C-terminal subdomain"/>
    <property type="match status" value="1"/>
</dbReference>
<protein>
    <recommendedName>
        <fullName evidence="3">Holliday junction ATP-dependent DNA helicase RuvA</fullName>
    </recommendedName>
</protein>
<keyword evidence="2" id="KW-1185">Reference proteome</keyword>
<proteinExistence type="predicted"/>
<evidence type="ECO:0008006" key="3">
    <source>
        <dbReference type="Google" id="ProtNLM"/>
    </source>
</evidence>
<accession>A0A291IRM9</accession>
<dbReference type="KEGG" id="mlac:CP520_01385"/>
<dbReference type="SUPFAM" id="SSF47781">
    <property type="entry name" value="RuvA domain 2-like"/>
    <property type="match status" value="1"/>
</dbReference>
<dbReference type="EMBL" id="CP023668">
    <property type="protein sequence ID" value="ATG97410.1"/>
    <property type="molecule type" value="Genomic_DNA"/>
</dbReference>
<evidence type="ECO:0000313" key="2">
    <source>
        <dbReference type="Proteomes" id="UP000232227"/>
    </source>
</evidence>
<gene>
    <name evidence="1" type="ORF">CP520_01385</name>
</gene>
<reference evidence="1 2" key="1">
    <citation type="submission" date="2017-09" db="EMBL/GenBank/DDBJ databases">
        <title>SPAdes assembly of the Mesoplasma lactucae genome.</title>
        <authorList>
            <person name="Knight T.F."/>
            <person name="Rubinstein R."/>
            <person name="Citino T."/>
        </authorList>
    </citation>
    <scope>NUCLEOTIDE SEQUENCE [LARGE SCALE GENOMIC DNA]</scope>
    <source>
        <strain evidence="1 2">831-C4</strain>
    </source>
</reference>
<dbReference type="InterPro" id="IPR010994">
    <property type="entry name" value="RuvA_2-like"/>
</dbReference>
<sequence length="210" mass="25097">MLLFLIFWDKIKIFFLYLFEVIEMLDSLILKTTNHYLKERSLFFLLNDQVYKYELLEYKEMLKTDKFFLYFYQDEYKTYSYGFYDEKIRDLFKTLLTINSIGLKHAKTILETFSYEEIILMVKEFDYEKLTAIKGFGVISAKTIIESLHKTLFDVSYTSKEEKMILAVTKLGYPCQLVLKTIKTVDSKLSDDKFLKVLLERLGEQKQVHG</sequence>
<name>A0A291IRM9_9MOLU</name>
<dbReference type="AlphaFoldDB" id="A0A291IRM9"/>
<dbReference type="Proteomes" id="UP000232227">
    <property type="component" value="Chromosome"/>
</dbReference>
<dbReference type="Pfam" id="PF14520">
    <property type="entry name" value="HHH_5"/>
    <property type="match status" value="1"/>
</dbReference>
<evidence type="ECO:0000313" key="1">
    <source>
        <dbReference type="EMBL" id="ATG97410.1"/>
    </source>
</evidence>
<organism evidence="1 2">
    <name type="scientific">Mesoplasma lactucae ATCC 49193</name>
    <dbReference type="NCBI Taxonomy" id="81460"/>
    <lineage>
        <taxon>Bacteria</taxon>
        <taxon>Bacillati</taxon>
        <taxon>Mycoplasmatota</taxon>
        <taxon>Mollicutes</taxon>
        <taxon>Entomoplasmatales</taxon>
        <taxon>Entomoplasmataceae</taxon>
        <taxon>Mesoplasma</taxon>
    </lineage>
</organism>